<evidence type="ECO:0000259" key="4">
    <source>
        <dbReference type="Pfam" id="PF01055"/>
    </source>
</evidence>
<evidence type="ECO:0000256" key="1">
    <source>
        <dbReference type="ARBA" id="ARBA00007806"/>
    </source>
</evidence>
<evidence type="ECO:0000259" key="6">
    <source>
        <dbReference type="Pfam" id="PF21365"/>
    </source>
</evidence>
<name>A0A0D2JJV8_9CHLO</name>
<dbReference type="GO" id="GO:0030246">
    <property type="term" value="F:carbohydrate binding"/>
    <property type="evidence" value="ECO:0007669"/>
    <property type="project" value="InterPro"/>
</dbReference>
<dbReference type="SUPFAM" id="SSF74650">
    <property type="entry name" value="Galactose mutarotase-like"/>
    <property type="match status" value="1"/>
</dbReference>
<evidence type="ECO:0000259" key="5">
    <source>
        <dbReference type="Pfam" id="PF13802"/>
    </source>
</evidence>
<dbReference type="GO" id="GO:0004558">
    <property type="term" value="F:alpha-1,4-glucosidase activity"/>
    <property type="evidence" value="ECO:0007669"/>
    <property type="project" value="UniProtKB-EC"/>
</dbReference>
<feature type="domain" description="Glycosyl hydrolase family 31 C-terminal" evidence="6">
    <location>
        <begin position="689"/>
        <end position="773"/>
    </location>
</feature>
<organism evidence="7 8">
    <name type="scientific">Monoraphidium neglectum</name>
    <dbReference type="NCBI Taxonomy" id="145388"/>
    <lineage>
        <taxon>Eukaryota</taxon>
        <taxon>Viridiplantae</taxon>
        <taxon>Chlorophyta</taxon>
        <taxon>core chlorophytes</taxon>
        <taxon>Chlorophyceae</taxon>
        <taxon>CS clade</taxon>
        <taxon>Sphaeropleales</taxon>
        <taxon>Selenastraceae</taxon>
        <taxon>Monoraphidium</taxon>
    </lineage>
</organism>
<dbReference type="Gene3D" id="2.60.40.1760">
    <property type="entry name" value="glycosyl hydrolase (family 31)"/>
    <property type="match status" value="1"/>
</dbReference>
<reference evidence="7 8" key="1">
    <citation type="journal article" date="2013" name="BMC Genomics">
        <title>Reconstruction of the lipid metabolism for the microalga Monoraphidium neglectum from its genome sequence reveals characteristics suitable for biofuel production.</title>
        <authorList>
            <person name="Bogen C."/>
            <person name="Al-Dilaimi A."/>
            <person name="Albersmeier A."/>
            <person name="Wichmann J."/>
            <person name="Grundmann M."/>
            <person name="Rupp O."/>
            <person name="Lauersen K.J."/>
            <person name="Blifernez-Klassen O."/>
            <person name="Kalinowski J."/>
            <person name="Goesmann A."/>
            <person name="Mussgnug J.H."/>
            <person name="Kruse O."/>
        </authorList>
    </citation>
    <scope>NUCLEOTIDE SEQUENCE [LARGE SCALE GENOMIC DNA]</scope>
    <source>
        <strain evidence="7 8">SAG 48.87</strain>
    </source>
</reference>
<evidence type="ECO:0000313" key="7">
    <source>
        <dbReference type="EMBL" id="KIY99572.1"/>
    </source>
</evidence>
<dbReference type="PANTHER" id="PTHR22762:SF165">
    <property type="entry name" value="PUTATIVE (AFU_ORTHOLOGUE AFUA_1G06560)-RELATED"/>
    <property type="match status" value="1"/>
</dbReference>
<dbReference type="InterPro" id="IPR013780">
    <property type="entry name" value="Glyco_hydro_b"/>
</dbReference>
<feature type="domain" description="Glycoside hydrolase family 31 TIM barrel" evidence="4">
    <location>
        <begin position="347"/>
        <end position="680"/>
    </location>
</feature>
<dbReference type="InterPro" id="IPR000322">
    <property type="entry name" value="Glyco_hydro_31_TIM"/>
</dbReference>
<dbReference type="Pfam" id="PF01055">
    <property type="entry name" value="Glyco_hydro_31_2nd"/>
    <property type="match status" value="1"/>
</dbReference>
<dbReference type="GeneID" id="25741266"/>
<dbReference type="AlphaFoldDB" id="A0A0D2JJV8"/>
<dbReference type="GO" id="GO:0005975">
    <property type="term" value="P:carbohydrate metabolic process"/>
    <property type="evidence" value="ECO:0007669"/>
    <property type="project" value="InterPro"/>
</dbReference>
<dbReference type="EMBL" id="KK101808">
    <property type="protein sequence ID" value="KIY99572.1"/>
    <property type="molecule type" value="Genomic_DNA"/>
</dbReference>
<accession>A0A0D2JJV8</accession>
<evidence type="ECO:0000256" key="2">
    <source>
        <dbReference type="RuleBase" id="RU361185"/>
    </source>
</evidence>
<dbReference type="InterPro" id="IPR048395">
    <property type="entry name" value="Glyco_hydro_31_C"/>
</dbReference>
<evidence type="ECO:0000313" key="8">
    <source>
        <dbReference type="Proteomes" id="UP000054498"/>
    </source>
</evidence>
<dbReference type="KEGG" id="mng:MNEG_8390"/>
<feature type="domain" description="Glycoside hydrolase family 31 N-terminal" evidence="5">
    <location>
        <begin position="238"/>
        <end position="300"/>
    </location>
</feature>
<dbReference type="Pfam" id="PF21365">
    <property type="entry name" value="Glyco_hydro_31_3rd"/>
    <property type="match status" value="1"/>
</dbReference>
<dbReference type="PANTHER" id="PTHR22762">
    <property type="entry name" value="ALPHA-GLUCOSIDASE"/>
    <property type="match status" value="1"/>
</dbReference>
<dbReference type="CDD" id="cd14752">
    <property type="entry name" value="GH31_N"/>
    <property type="match status" value="1"/>
</dbReference>
<dbReference type="EC" id="3.2.1.20" evidence="7"/>
<dbReference type="OrthoDB" id="526025at2759"/>
<keyword evidence="2 7" id="KW-0378">Hydrolase</keyword>
<dbReference type="InterPro" id="IPR025887">
    <property type="entry name" value="Glyco_hydro_31_N_dom"/>
</dbReference>
<proteinExistence type="inferred from homology"/>
<feature type="region of interest" description="Disordered" evidence="3">
    <location>
        <begin position="50"/>
        <end position="73"/>
    </location>
</feature>
<comment type="similarity">
    <text evidence="1 2">Belongs to the glycosyl hydrolase 31 family.</text>
</comment>
<feature type="region of interest" description="Disordered" evidence="3">
    <location>
        <begin position="161"/>
        <end position="193"/>
    </location>
</feature>
<keyword evidence="8" id="KW-1185">Reference proteome</keyword>
<sequence>MTAPANGLHARALAAAPGAIDASLDAGWTARVQPAADGVVRVLFARRGRQAGSGAGAGGGDLGGGSVGGDGDDREVVVPRSWTILAPGEADAPLAGRPRLAPPPGAPRFVRVSAAPSAAAAPGGGAGAAPAAVEADAPGGLRVRVQAAPFSISWYQITPDHQPPALASQGNADDGAEDAAGHPATDAEGAAGRDAAAAAVEGGAGVRFIAADRSSRPYSFGCHGGPGSLCHAMARHAGESTGGLNLSGRRLRVAMADALGYDPQSGDPLYKAWPFLVVRDGATGCWYGLLYDNLAEGAFDLGCEHSNYYGLYRYYEARDCDLDYYFIAGPTLPAVLARFAALTGHMALGPRWSLGYAATAMPLADAPDAQVRIEAFLREAADRSIPISAFHFGSGYTSIGKRRYVFHWNTRKFPDPGGLAARAAAAGLRLVANVKPCLLDDHPLFDEAAATGALLLDGSSGAPSMAPFWDGDGAHVDFTAAAGVAWWQAGLRKALFSNAIAGVWNDNNEYELWDEGAACACTSGGEDGGHGPLRLPLVRPLQALLMARASHEAQAAAAPEERPYTITRAGCPGVQRYAQTWSGDNTTSWGHLRYNLRTGLQMGLSGIANIGHDVGGFAGPPPSGELLLRWLQAGCLHPRFVTNSWKACGTVTSPWMYQEFTPAARWAVRLRYRLMPYLYSCYVTSALTGAPVVRPLFFNFPEDLACYDDLAADQFMVGPALMAAPVVQEGAREVQVYLPKGPPGWYDFYSEQYHEAGATITAAAPLDRIPLFLPAAARRAAVSAAAADGGYWMGPPQLAELVLPGGAALRFDLTAAPGEVGVTVAVAGGYKLPYDVMTIALPAADGRRLVLEAVRVDGGSGGEDEGNAAGTAGSASRLQVPRLEAGSFEMHDVIWP</sequence>
<dbReference type="RefSeq" id="XP_013898592.1">
    <property type="nucleotide sequence ID" value="XM_014043138.1"/>
</dbReference>
<dbReference type="Proteomes" id="UP000054498">
    <property type="component" value="Unassembled WGS sequence"/>
</dbReference>
<feature type="compositionally biased region" description="Gly residues" evidence="3">
    <location>
        <begin position="51"/>
        <end position="69"/>
    </location>
</feature>
<dbReference type="SUPFAM" id="SSF51445">
    <property type="entry name" value="(Trans)glycosidases"/>
    <property type="match status" value="1"/>
</dbReference>
<gene>
    <name evidence="7" type="ORF">MNEG_8390</name>
</gene>
<protein>
    <submittedName>
        <fullName evidence="7">Alpha-glucosidase</fullName>
        <ecNumber evidence="7">3.2.1.20</ecNumber>
    </submittedName>
</protein>
<dbReference type="Gene3D" id="2.60.40.1180">
    <property type="entry name" value="Golgi alpha-mannosidase II"/>
    <property type="match status" value="1"/>
</dbReference>
<feature type="region of interest" description="Disordered" evidence="3">
    <location>
        <begin position="89"/>
        <end position="108"/>
    </location>
</feature>
<keyword evidence="2 7" id="KW-0326">Glycosidase</keyword>
<dbReference type="STRING" id="145388.A0A0D2JJV8"/>
<dbReference type="InterPro" id="IPR011013">
    <property type="entry name" value="Gal_mutarotase_sf_dom"/>
</dbReference>
<dbReference type="InterPro" id="IPR017853">
    <property type="entry name" value="GH"/>
</dbReference>
<dbReference type="Gene3D" id="3.20.20.80">
    <property type="entry name" value="Glycosidases"/>
    <property type="match status" value="1"/>
</dbReference>
<evidence type="ECO:0000256" key="3">
    <source>
        <dbReference type="SAM" id="MobiDB-lite"/>
    </source>
</evidence>
<dbReference type="Pfam" id="PF13802">
    <property type="entry name" value="Gal_mutarotas_2"/>
    <property type="match status" value="1"/>
</dbReference>
<dbReference type="SUPFAM" id="SSF51011">
    <property type="entry name" value="Glycosyl hydrolase domain"/>
    <property type="match status" value="1"/>
</dbReference>